<protein>
    <recommendedName>
        <fullName evidence="4">PNPLA domain-containing protein</fullName>
    </recommendedName>
</protein>
<gene>
    <name evidence="5" type="ORF">B0A54_17585</name>
</gene>
<evidence type="ECO:0000256" key="2">
    <source>
        <dbReference type="PROSITE-ProRule" id="PRU01161"/>
    </source>
</evidence>
<dbReference type="Proteomes" id="UP000310066">
    <property type="component" value="Unassembled WGS sequence"/>
</dbReference>
<evidence type="ECO:0000256" key="3">
    <source>
        <dbReference type="SAM" id="Phobius"/>
    </source>
</evidence>
<keyword evidence="3" id="KW-0812">Transmembrane</keyword>
<evidence type="ECO:0000259" key="4">
    <source>
        <dbReference type="PROSITE" id="PS51635"/>
    </source>
</evidence>
<name>A0A4U0TUD6_9PEZI</name>
<dbReference type="GO" id="GO:0047499">
    <property type="term" value="F:calcium-independent phospholipase A2 activity"/>
    <property type="evidence" value="ECO:0007669"/>
    <property type="project" value="TreeGrafter"/>
</dbReference>
<dbReference type="InterPro" id="IPR002641">
    <property type="entry name" value="PNPLA_dom"/>
</dbReference>
<dbReference type="PROSITE" id="PS51635">
    <property type="entry name" value="PNPLA"/>
    <property type="match status" value="1"/>
</dbReference>
<evidence type="ECO:0000313" key="5">
    <source>
        <dbReference type="EMBL" id="TKA25797.1"/>
    </source>
</evidence>
<dbReference type="PANTHER" id="PTHR24185:SF8">
    <property type="entry name" value="PNPLA DOMAIN-CONTAINING PROTEIN"/>
    <property type="match status" value="1"/>
</dbReference>
<comment type="caution">
    <text evidence="5">The sequence shown here is derived from an EMBL/GenBank/DDBJ whole genome shotgun (WGS) entry which is preliminary data.</text>
</comment>
<dbReference type="SUPFAM" id="SSF52151">
    <property type="entry name" value="FabD/lysophospholipase-like"/>
    <property type="match status" value="1"/>
</dbReference>
<dbReference type="GO" id="GO:0016020">
    <property type="term" value="C:membrane"/>
    <property type="evidence" value="ECO:0007669"/>
    <property type="project" value="TreeGrafter"/>
</dbReference>
<dbReference type="GO" id="GO:0019369">
    <property type="term" value="P:arachidonate metabolic process"/>
    <property type="evidence" value="ECO:0007669"/>
    <property type="project" value="TreeGrafter"/>
</dbReference>
<evidence type="ECO:0000256" key="1">
    <source>
        <dbReference type="ARBA" id="ARBA00023098"/>
    </source>
</evidence>
<reference evidence="5 6" key="1">
    <citation type="submission" date="2017-03" db="EMBL/GenBank/DDBJ databases">
        <title>Genomes of endolithic fungi from Antarctica.</title>
        <authorList>
            <person name="Coleine C."/>
            <person name="Masonjones S."/>
            <person name="Stajich J.E."/>
        </authorList>
    </citation>
    <scope>NUCLEOTIDE SEQUENCE [LARGE SCALE GENOMIC DNA]</scope>
    <source>
        <strain evidence="5 6">CCFEE 5311</strain>
    </source>
</reference>
<dbReference type="Gene3D" id="3.40.1090.10">
    <property type="entry name" value="Cytosolic phospholipase A2 catalytic domain"/>
    <property type="match status" value="1"/>
</dbReference>
<dbReference type="STRING" id="329885.A0A4U0TUD6"/>
<sequence length="194" mass="21277">MKPFQLLPPTAGVRLLSLDGGGIKGIVPLIFLRDLEAALARFKVPLRDHFDFVCGTSAGGLVAIGIFIMQWSAAICQERFVHLAKQTFDHKKTTGLLFGRFHQLVVSYMRDHKYSSQAIEDAFQDVTGNSSGLFNPLNSDTKVAVTSVTAREVQPCLFTNYNGGPRREDLGKSTTRYNLIRAAKSADDVTIGEA</sequence>
<organism evidence="5 6">
    <name type="scientific">Friedmanniomyces endolithicus</name>
    <dbReference type="NCBI Taxonomy" id="329885"/>
    <lineage>
        <taxon>Eukaryota</taxon>
        <taxon>Fungi</taxon>
        <taxon>Dikarya</taxon>
        <taxon>Ascomycota</taxon>
        <taxon>Pezizomycotina</taxon>
        <taxon>Dothideomycetes</taxon>
        <taxon>Dothideomycetidae</taxon>
        <taxon>Mycosphaerellales</taxon>
        <taxon>Teratosphaeriaceae</taxon>
        <taxon>Friedmanniomyces</taxon>
    </lineage>
</organism>
<proteinExistence type="predicted"/>
<keyword evidence="3" id="KW-1133">Transmembrane helix</keyword>
<dbReference type="AlphaFoldDB" id="A0A4U0TUD6"/>
<keyword evidence="1" id="KW-0443">Lipid metabolism</keyword>
<dbReference type="PANTHER" id="PTHR24185">
    <property type="entry name" value="CALCIUM-INDEPENDENT PHOSPHOLIPASE A2-GAMMA"/>
    <property type="match status" value="1"/>
</dbReference>
<dbReference type="EMBL" id="NAJP01000149">
    <property type="protein sequence ID" value="TKA25797.1"/>
    <property type="molecule type" value="Genomic_DNA"/>
</dbReference>
<feature type="transmembrane region" description="Helical" evidence="3">
    <location>
        <begin position="12"/>
        <end position="32"/>
    </location>
</feature>
<feature type="domain" description="PNPLA" evidence="4">
    <location>
        <begin position="16"/>
        <end position="194"/>
    </location>
</feature>
<keyword evidence="3" id="KW-0472">Membrane</keyword>
<dbReference type="GO" id="GO:0046486">
    <property type="term" value="P:glycerolipid metabolic process"/>
    <property type="evidence" value="ECO:0007669"/>
    <property type="project" value="UniProtKB-ARBA"/>
</dbReference>
<comment type="caution">
    <text evidence="2">Lacks conserved residue(s) required for the propagation of feature annotation.</text>
</comment>
<dbReference type="InterPro" id="IPR016035">
    <property type="entry name" value="Acyl_Trfase/lysoPLipase"/>
</dbReference>
<feature type="short sequence motif" description="GXSXG" evidence="2">
    <location>
        <begin position="55"/>
        <end position="59"/>
    </location>
</feature>
<evidence type="ECO:0000313" key="6">
    <source>
        <dbReference type="Proteomes" id="UP000310066"/>
    </source>
</evidence>
<feature type="short sequence motif" description="GXGXXG" evidence="2">
    <location>
        <begin position="20"/>
        <end position="25"/>
    </location>
</feature>
<accession>A0A4U0TUD6</accession>
<dbReference type="OrthoDB" id="194358at2759"/>
<feature type="transmembrane region" description="Helical" evidence="3">
    <location>
        <begin position="52"/>
        <end position="73"/>
    </location>
</feature>
<dbReference type="Pfam" id="PF01734">
    <property type="entry name" value="Patatin"/>
    <property type="match status" value="1"/>
</dbReference>